<sequence>MIDKFSQKALLLDFYGGLLTEKQKLFMSLHYEEDMSLSEISEEFGVSRQAVHDIVKRSEKILEEYEKELGLVKRFMIQREKLIKAKNILMSKVDDTEIKSVIDIIDELIDI</sequence>
<keyword evidence="5" id="KW-1185">Reference proteome</keyword>
<dbReference type="InterPro" id="IPR007394">
    <property type="entry name" value="UPF0122"/>
</dbReference>
<dbReference type="InterPro" id="IPR013324">
    <property type="entry name" value="RNA_pol_sigma_r3/r4-like"/>
</dbReference>
<evidence type="ECO:0000256" key="1">
    <source>
        <dbReference type="ARBA" id="ARBA00008720"/>
    </source>
</evidence>
<evidence type="ECO:0000313" key="4">
    <source>
        <dbReference type="EMBL" id="SKA92195.1"/>
    </source>
</evidence>
<dbReference type="Pfam" id="PF04297">
    <property type="entry name" value="UPF0122"/>
    <property type="match status" value="1"/>
</dbReference>
<dbReference type="SUPFAM" id="SSF88659">
    <property type="entry name" value="Sigma3 and sigma4 domains of RNA polymerase sigma factors"/>
    <property type="match status" value="1"/>
</dbReference>
<dbReference type="PANTHER" id="PTHR40083">
    <property type="entry name" value="UPF0122 PROTEIN CBO2450/CLC_2298"/>
    <property type="match status" value="1"/>
</dbReference>
<protein>
    <recommendedName>
        <fullName evidence="3">UPF0122 protein SAMN05443428_11218</fullName>
    </recommendedName>
</protein>
<dbReference type="InterPro" id="IPR036388">
    <property type="entry name" value="WH-like_DNA-bd_sf"/>
</dbReference>
<evidence type="ECO:0000256" key="3">
    <source>
        <dbReference type="HAMAP-Rule" id="MF_00245"/>
    </source>
</evidence>
<dbReference type="InterPro" id="IPR054831">
    <property type="entry name" value="UPF0122_fam_protein"/>
</dbReference>
<organism evidence="4 5">
    <name type="scientific">Caloramator quimbayensis</name>
    <dbReference type="NCBI Taxonomy" id="1147123"/>
    <lineage>
        <taxon>Bacteria</taxon>
        <taxon>Bacillati</taxon>
        <taxon>Bacillota</taxon>
        <taxon>Clostridia</taxon>
        <taxon>Eubacteriales</taxon>
        <taxon>Clostridiaceae</taxon>
        <taxon>Caloramator</taxon>
    </lineage>
</organism>
<dbReference type="STRING" id="1147123.SAMN05443428_11218"/>
<evidence type="ECO:0000313" key="5">
    <source>
        <dbReference type="Proteomes" id="UP000190105"/>
    </source>
</evidence>
<dbReference type="EMBL" id="FUYH01000012">
    <property type="protein sequence ID" value="SKA92195.1"/>
    <property type="molecule type" value="Genomic_DNA"/>
</dbReference>
<proteinExistence type="inferred from homology"/>
<dbReference type="AlphaFoldDB" id="A0A1T4XSW9"/>
<evidence type="ECO:0000256" key="2">
    <source>
        <dbReference type="ARBA" id="ARBA00024764"/>
    </source>
</evidence>
<comment type="function">
    <text evidence="2 3">Might take part in the signal recognition particle (SRP) pathway. This is inferred from the conservation of its genetic proximity to ftsY/ffh. May be a regulatory protein.</text>
</comment>
<dbReference type="Proteomes" id="UP000190105">
    <property type="component" value="Unassembled WGS sequence"/>
</dbReference>
<dbReference type="OrthoDB" id="6392at2"/>
<dbReference type="PANTHER" id="PTHR40083:SF1">
    <property type="entry name" value="UPF0122 PROTEIN YLXM"/>
    <property type="match status" value="1"/>
</dbReference>
<dbReference type="Gene3D" id="1.10.10.10">
    <property type="entry name" value="Winged helix-like DNA-binding domain superfamily/Winged helix DNA-binding domain"/>
    <property type="match status" value="1"/>
</dbReference>
<name>A0A1T4XSW9_9CLOT</name>
<comment type="similarity">
    <text evidence="1 3">Belongs to the UPF0122 family.</text>
</comment>
<reference evidence="5" key="1">
    <citation type="submission" date="2017-02" db="EMBL/GenBank/DDBJ databases">
        <authorList>
            <person name="Varghese N."/>
            <person name="Submissions S."/>
        </authorList>
    </citation>
    <scope>NUCLEOTIDE SEQUENCE [LARGE SCALE GENOMIC DNA]</scope>
    <source>
        <strain evidence="5">USBA 833</strain>
    </source>
</reference>
<dbReference type="RefSeq" id="WP_143287259.1">
    <property type="nucleotide sequence ID" value="NZ_FUYH01000012.1"/>
</dbReference>
<dbReference type="HAMAP" id="MF_00245">
    <property type="entry name" value="UPF0122"/>
    <property type="match status" value="1"/>
</dbReference>
<gene>
    <name evidence="4" type="ORF">SAMN05443428_11218</name>
</gene>
<accession>A0A1T4XSW9</accession>
<dbReference type="NCBIfam" id="NF045758">
    <property type="entry name" value="YlxM"/>
    <property type="match status" value="1"/>
</dbReference>